<comment type="caution">
    <text evidence="2">The sequence shown here is derived from an EMBL/GenBank/DDBJ whole genome shotgun (WGS) entry which is preliminary data.</text>
</comment>
<dbReference type="InterPro" id="IPR029021">
    <property type="entry name" value="Prot-tyrosine_phosphatase-like"/>
</dbReference>
<gene>
    <name evidence="2" type="primary">CDC14A</name>
    <name evidence="2" type="ORF">CDAR_9431</name>
</gene>
<feature type="domain" description="Dual specificity/tyrosine protein phosphatase N-terminal" evidence="1">
    <location>
        <begin position="143"/>
        <end position="203"/>
    </location>
</feature>
<dbReference type="PANTHER" id="PTHR47326">
    <property type="entry name" value="TRANSPOSABLE ELEMENT TC3 TRANSPOSASE-LIKE PROTEIN"/>
    <property type="match status" value="1"/>
</dbReference>
<dbReference type="EMBL" id="BPLQ01002198">
    <property type="protein sequence ID" value="GIX89874.1"/>
    <property type="molecule type" value="Genomic_DNA"/>
</dbReference>
<sequence>MINECRNVPQFFAKTLFTDKGPLLAIIPIFGRRKILAVLSRNIIHLIITQRIFSVNIWCDIFSHGQLDPYLLSERPTGTMYLFLQNNFPDLLHRLLAYVQQEIWFMHNGTPSHFCRAMPTHLDAKYPSRWIGREALFLRLHDYRLYFTTIQDKKRPKISVTHHYFCIDEELVYNSFYADFGPLNLAMVYRYYCKLNKKLKRPYSPHAELNQKQLDCPLLHYPRFIASKNRYQVKVSRVEKSNTEQCFAMFLKVNVWF</sequence>
<keyword evidence="3" id="KW-1185">Reference proteome</keyword>
<dbReference type="SUPFAM" id="SSF52799">
    <property type="entry name" value="(Phosphotyrosine protein) phosphatases II"/>
    <property type="match status" value="1"/>
</dbReference>
<dbReference type="Pfam" id="PF14671">
    <property type="entry name" value="DSPn"/>
    <property type="match status" value="1"/>
</dbReference>
<dbReference type="Gene3D" id="3.90.190.10">
    <property type="entry name" value="Protein tyrosine phosphatase superfamily"/>
    <property type="match status" value="1"/>
</dbReference>
<dbReference type="Proteomes" id="UP001054837">
    <property type="component" value="Unassembled WGS sequence"/>
</dbReference>
<accession>A0AAV4NYI9</accession>
<dbReference type="InterPro" id="IPR029260">
    <property type="entry name" value="DSPn"/>
</dbReference>
<proteinExistence type="predicted"/>
<reference evidence="2 3" key="1">
    <citation type="submission" date="2021-06" db="EMBL/GenBank/DDBJ databases">
        <title>Caerostris darwini draft genome.</title>
        <authorList>
            <person name="Kono N."/>
            <person name="Arakawa K."/>
        </authorList>
    </citation>
    <scope>NUCLEOTIDE SEQUENCE [LARGE SCALE GENOMIC DNA]</scope>
</reference>
<name>A0AAV4NYI9_9ARAC</name>
<evidence type="ECO:0000259" key="1">
    <source>
        <dbReference type="Pfam" id="PF14671"/>
    </source>
</evidence>
<protein>
    <submittedName>
        <fullName evidence="2">Dual specificity protein phosphatase CDC14A</fullName>
    </submittedName>
</protein>
<evidence type="ECO:0000313" key="3">
    <source>
        <dbReference type="Proteomes" id="UP001054837"/>
    </source>
</evidence>
<dbReference type="PANTHER" id="PTHR47326:SF1">
    <property type="entry name" value="HTH PSQ-TYPE DOMAIN-CONTAINING PROTEIN"/>
    <property type="match status" value="1"/>
</dbReference>
<evidence type="ECO:0000313" key="2">
    <source>
        <dbReference type="EMBL" id="GIX89874.1"/>
    </source>
</evidence>
<organism evidence="2 3">
    <name type="scientific">Caerostris darwini</name>
    <dbReference type="NCBI Taxonomy" id="1538125"/>
    <lineage>
        <taxon>Eukaryota</taxon>
        <taxon>Metazoa</taxon>
        <taxon>Ecdysozoa</taxon>
        <taxon>Arthropoda</taxon>
        <taxon>Chelicerata</taxon>
        <taxon>Arachnida</taxon>
        <taxon>Araneae</taxon>
        <taxon>Araneomorphae</taxon>
        <taxon>Entelegynae</taxon>
        <taxon>Araneoidea</taxon>
        <taxon>Araneidae</taxon>
        <taxon>Caerostris</taxon>
    </lineage>
</organism>
<dbReference type="AlphaFoldDB" id="A0AAV4NYI9"/>